<protein>
    <submittedName>
        <fullName evidence="1">Uncharacterized protein</fullName>
    </submittedName>
</protein>
<dbReference type="Proteomes" id="UP000694428">
    <property type="component" value="Unplaced"/>
</dbReference>
<name>A0A8C9FXP6_PAVCR</name>
<keyword evidence="2" id="KW-1185">Reference proteome</keyword>
<evidence type="ECO:0000313" key="2">
    <source>
        <dbReference type="Proteomes" id="UP000694428"/>
    </source>
</evidence>
<dbReference type="Ensembl" id="ENSPSTT00000023491.1">
    <property type="protein sequence ID" value="ENSPSTP00000022370.1"/>
    <property type="gene ID" value="ENSPSTG00000016409.1"/>
</dbReference>
<dbReference type="AlphaFoldDB" id="A0A8C9FXP6"/>
<organism evidence="1 2">
    <name type="scientific">Pavo cristatus</name>
    <name type="common">Indian peafowl</name>
    <name type="synonym">Blue peafowl</name>
    <dbReference type="NCBI Taxonomy" id="9049"/>
    <lineage>
        <taxon>Eukaryota</taxon>
        <taxon>Metazoa</taxon>
        <taxon>Chordata</taxon>
        <taxon>Craniata</taxon>
        <taxon>Vertebrata</taxon>
        <taxon>Euteleostomi</taxon>
        <taxon>Archelosauria</taxon>
        <taxon>Archosauria</taxon>
        <taxon>Dinosauria</taxon>
        <taxon>Saurischia</taxon>
        <taxon>Theropoda</taxon>
        <taxon>Coelurosauria</taxon>
        <taxon>Aves</taxon>
        <taxon>Neognathae</taxon>
        <taxon>Galloanserae</taxon>
        <taxon>Galliformes</taxon>
        <taxon>Phasianidae</taxon>
        <taxon>Phasianinae</taxon>
        <taxon>Pavo</taxon>
    </lineage>
</organism>
<proteinExistence type="predicted"/>
<sequence length="83" mass="8694">MAALYQSADPSASASPNKLLALKDVRQVKEETTLDEKLFLLACDKGTEPLAAPSGAGASILLRGLSRSLPVGERAPRFGRGRG</sequence>
<dbReference type="Ensembl" id="ENSPSTT00000016560.1">
    <property type="protein sequence ID" value="ENSPSTP00000015796.1"/>
    <property type="gene ID" value="ENSPSTG00000011204.1"/>
</dbReference>
<accession>A0A8C9FXP6</accession>
<dbReference type="Ensembl" id="ENSPSTT00000023068.1">
    <property type="protein sequence ID" value="ENSPSTP00000021966.1"/>
    <property type="gene ID" value="ENSPSTG00000016090.1"/>
</dbReference>
<reference evidence="1" key="1">
    <citation type="submission" date="2025-05" db="UniProtKB">
        <authorList>
            <consortium name="Ensembl"/>
        </authorList>
    </citation>
    <scope>IDENTIFICATION</scope>
</reference>
<evidence type="ECO:0000313" key="1">
    <source>
        <dbReference type="Ensembl" id="ENSPSTP00000021966.1"/>
    </source>
</evidence>